<dbReference type="AlphaFoldDB" id="A0A014PSP0"/>
<name>A0A014PSP0_9GAMM</name>
<evidence type="ECO:0000313" key="1">
    <source>
        <dbReference type="EMBL" id="EXU73877.1"/>
    </source>
</evidence>
<sequence length="59" mass="7437">MAWPKYDLPEQVFNLFKEGKLTKQRIQTSYYDNLRLKRKRADFYWEVLEMIKQYEETKK</sequence>
<dbReference type="Proteomes" id="UP000019918">
    <property type="component" value="Unassembled WGS sequence"/>
</dbReference>
<organism evidence="1 2">
    <name type="scientific">Erwinia mallotivora</name>
    <dbReference type="NCBI Taxonomy" id="69222"/>
    <lineage>
        <taxon>Bacteria</taxon>
        <taxon>Pseudomonadati</taxon>
        <taxon>Pseudomonadota</taxon>
        <taxon>Gammaproteobacteria</taxon>
        <taxon>Enterobacterales</taxon>
        <taxon>Erwiniaceae</taxon>
        <taxon>Erwinia</taxon>
    </lineage>
</organism>
<comment type="caution">
    <text evidence="1">The sequence shown here is derived from an EMBL/GenBank/DDBJ whole genome shotgun (WGS) entry which is preliminary data.</text>
</comment>
<evidence type="ECO:0000313" key="2">
    <source>
        <dbReference type="Proteomes" id="UP000019918"/>
    </source>
</evidence>
<accession>A0A014PSP0</accession>
<gene>
    <name evidence="1" type="ORF">BG55_20440</name>
</gene>
<proteinExistence type="predicted"/>
<protein>
    <recommendedName>
        <fullName evidence="3">DNA-binding protein</fullName>
    </recommendedName>
</protein>
<dbReference type="RefSeq" id="WP_034940912.1">
    <property type="nucleotide sequence ID" value="NZ_JFHN01000072.1"/>
</dbReference>
<dbReference type="PATRIC" id="fig|69222.5.peg.4169"/>
<reference evidence="1 2" key="1">
    <citation type="submission" date="2014-02" db="EMBL/GenBank/DDBJ databases">
        <title>Draft genome of Erwinia mallotivora strain BT-MARDI, a papaya dieback pathogen.</title>
        <authorList>
            <person name="Redzuan R."/>
            <person name="Abu Bakar N."/>
            <person name="Badrun R."/>
            <person name="Mohd Raih M.F."/>
            <person name="Rozano L."/>
            <person name="Mat Amin N."/>
        </authorList>
    </citation>
    <scope>NUCLEOTIDE SEQUENCE [LARGE SCALE GENOMIC DNA]</scope>
    <source>
        <strain evidence="1 2">BT-MARDI</strain>
    </source>
</reference>
<dbReference type="EMBL" id="JFHN01000072">
    <property type="protein sequence ID" value="EXU73877.1"/>
    <property type="molecule type" value="Genomic_DNA"/>
</dbReference>
<keyword evidence="2" id="KW-1185">Reference proteome</keyword>
<evidence type="ECO:0008006" key="3">
    <source>
        <dbReference type="Google" id="ProtNLM"/>
    </source>
</evidence>